<feature type="transmembrane region" description="Helical" evidence="3">
    <location>
        <begin position="20"/>
        <end position="41"/>
    </location>
</feature>
<dbReference type="VEuPathDB" id="ToxoDB:TGP89_291910"/>
<evidence type="ECO:0000256" key="2">
    <source>
        <dbReference type="SAM" id="MobiDB-lite"/>
    </source>
</evidence>
<evidence type="ECO:0000256" key="3">
    <source>
        <dbReference type="SAM" id="Phobius"/>
    </source>
</evidence>
<feature type="transmembrane region" description="Helical" evidence="3">
    <location>
        <begin position="181"/>
        <end position="203"/>
    </location>
</feature>
<feature type="region of interest" description="Disordered" evidence="2">
    <location>
        <begin position="45"/>
        <end position="118"/>
    </location>
</feature>
<proteinExistence type="predicted"/>
<feature type="compositionally biased region" description="Polar residues" evidence="2">
    <location>
        <begin position="81"/>
        <end position="91"/>
    </location>
</feature>
<reference evidence="4 5" key="1">
    <citation type="submission" date="2014-03" db="EMBL/GenBank/DDBJ databases">
        <authorList>
            <person name="Sibley D."/>
            <person name="Venepally P."/>
            <person name="Karamycheva S."/>
            <person name="Hadjithomas M."/>
            <person name="Khan A."/>
            <person name="Brunk B."/>
            <person name="Roos D."/>
            <person name="Caler E."/>
            <person name="Lorenzi H."/>
        </authorList>
    </citation>
    <scope>NUCLEOTIDE SEQUENCE [LARGE SCALE GENOMIC DNA]</scope>
    <source>
        <strain evidence="5">p89</strain>
    </source>
</reference>
<feature type="transmembrane region" description="Helical" evidence="3">
    <location>
        <begin position="223"/>
        <end position="241"/>
    </location>
</feature>
<keyword evidence="3" id="KW-1133">Transmembrane helix</keyword>
<keyword evidence="1" id="KW-0175">Coiled coil</keyword>
<evidence type="ECO:0000313" key="4">
    <source>
        <dbReference type="EMBL" id="KFG30858.1"/>
    </source>
</evidence>
<dbReference type="OrthoDB" id="333532at2759"/>
<gene>
    <name evidence="4" type="ORF">TGP89_291910</name>
</gene>
<dbReference type="EMBL" id="AEYI02002015">
    <property type="protein sequence ID" value="KFG30858.1"/>
    <property type="molecule type" value="Genomic_DNA"/>
</dbReference>
<feature type="compositionally biased region" description="Basic and acidic residues" evidence="2">
    <location>
        <begin position="95"/>
        <end position="104"/>
    </location>
</feature>
<protein>
    <submittedName>
        <fullName evidence="4">Putative transmembrane protein</fullName>
    </submittedName>
</protein>
<organism evidence="4 5">
    <name type="scientific">Toxoplasma gondii p89</name>
    <dbReference type="NCBI Taxonomy" id="943119"/>
    <lineage>
        <taxon>Eukaryota</taxon>
        <taxon>Sar</taxon>
        <taxon>Alveolata</taxon>
        <taxon>Apicomplexa</taxon>
        <taxon>Conoidasida</taxon>
        <taxon>Coccidia</taxon>
        <taxon>Eucoccidiorida</taxon>
        <taxon>Eimeriorina</taxon>
        <taxon>Sarcocystidae</taxon>
        <taxon>Toxoplasma</taxon>
    </lineage>
</organism>
<evidence type="ECO:0000256" key="1">
    <source>
        <dbReference type="SAM" id="Coils"/>
    </source>
</evidence>
<sequence length="303" mass="34288">MEAPNGSKPNIWALYRVRCAVLRRAAILVALGILFLSVAAARPPSSGAHVATEQGAGGSEEVDLTDNGPSVIKDRREAANTKKNQQSVETTADNDDAKDGEENAQKTTRSKMRKEQQTKLLETMNELLSENREYRKMKADRERKKLLQQYQSEDDDLDPEESPAFIKDLQKFKNLQKKKSFAGAASIVSMALASAGMLVYWMANKKGEFLEREDRKVHKRNNMGLIASSLAGAIGVGLTQLQRRRYKKKLQRLQQKLVRMEKEAYAGHMPEDTPFLGADEESPEDKRKREKAKRLQEQQQQKR</sequence>
<name>A0A086JFE0_TOXGO</name>
<feature type="region of interest" description="Disordered" evidence="2">
    <location>
        <begin position="264"/>
        <end position="303"/>
    </location>
</feature>
<evidence type="ECO:0000313" key="5">
    <source>
        <dbReference type="Proteomes" id="UP000028828"/>
    </source>
</evidence>
<keyword evidence="3 4" id="KW-0812">Transmembrane</keyword>
<comment type="caution">
    <text evidence="4">The sequence shown here is derived from an EMBL/GenBank/DDBJ whole genome shotgun (WGS) entry which is preliminary data.</text>
</comment>
<accession>A0A086JFE0</accession>
<dbReference type="Proteomes" id="UP000028828">
    <property type="component" value="Unassembled WGS sequence"/>
</dbReference>
<keyword evidence="3" id="KW-0472">Membrane</keyword>
<feature type="coiled-coil region" evidence="1">
    <location>
        <begin position="236"/>
        <end position="263"/>
    </location>
</feature>
<dbReference type="AlphaFoldDB" id="A0A086JFE0"/>